<keyword evidence="5" id="KW-0547">Nucleotide-binding</keyword>
<dbReference type="Pfam" id="PF23493">
    <property type="entry name" value="CysS_C"/>
    <property type="match status" value="1"/>
</dbReference>
<dbReference type="Gene3D" id="3.40.50.620">
    <property type="entry name" value="HUPs"/>
    <property type="match status" value="2"/>
</dbReference>
<keyword evidence="7" id="KW-0067">ATP-binding</keyword>
<protein>
    <submittedName>
        <fullName evidence="10">Cysteine--tRNA ligase</fullName>
    </submittedName>
</protein>
<accession>A0A8J3TPM3</accession>
<dbReference type="InterPro" id="IPR032678">
    <property type="entry name" value="tRNA-synt_1_cat_dom"/>
</dbReference>
<dbReference type="InterPro" id="IPR056411">
    <property type="entry name" value="CysS_C"/>
</dbReference>
<keyword evidence="11" id="KW-1185">Reference proteome</keyword>
<dbReference type="SUPFAM" id="SSF52374">
    <property type="entry name" value="Nucleotidylyl transferase"/>
    <property type="match status" value="1"/>
</dbReference>
<evidence type="ECO:0000256" key="1">
    <source>
        <dbReference type="ARBA" id="ARBA00001947"/>
    </source>
</evidence>
<dbReference type="PANTHER" id="PTHR10890">
    <property type="entry name" value="CYSTEINYL-TRNA SYNTHETASE"/>
    <property type="match status" value="1"/>
</dbReference>
<dbReference type="EMBL" id="BOOO01000016">
    <property type="protein sequence ID" value="GII29716.1"/>
    <property type="molecule type" value="Genomic_DNA"/>
</dbReference>
<dbReference type="InterPro" id="IPR024909">
    <property type="entry name" value="Cys-tRNA/MSH_ligase"/>
</dbReference>
<comment type="caution">
    <text evidence="10">The sequence shown here is derived from an EMBL/GenBank/DDBJ whole genome shotgun (WGS) entry which is preliminary data.</text>
</comment>
<evidence type="ECO:0000313" key="11">
    <source>
        <dbReference type="Proteomes" id="UP000650628"/>
    </source>
</evidence>
<dbReference type="GO" id="GO:0004812">
    <property type="term" value="F:aminoacyl-tRNA ligase activity"/>
    <property type="evidence" value="ECO:0007669"/>
    <property type="project" value="InterPro"/>
</dbReference>
<proteinExistence type="predicted"/>
<dbReference type="GO" id="GO:0006418">
    <property type="term" value="P:tRNA aminoacylation for protein translation"/>
    <property type="evidence" value="ECO:0007669"/>
    <property type="project" value="InterPro"/>
</dbReference>
<keyword evidence="4" id="KW-0479">Metal-binding</keyword>
<evidence type="ECO:0000256" key="6">
    <source>
        <dbReference type="ARBA" id="ARBA00022833"/>
    </source>
</evidence>
<reference evidence="10 11" key="1">
    <citation type="submission" date="2021-01" db="EMBL/GenBank/DDBJ databases">
        <title>Whole genome shotgun sequence of Planotetraspora mira NBRC 15435.</title>
        <authorList>
            <person name="Komaki H."/>
            <person name="Tamura T."/>
        </authorList>
    </citation>
    <scope>NUCLEOTIDE SEQUENCE [LARGE SCALE GENOMIC DNA]</scope>
    <source>
        <strain evidence="10 11">NBRC 15435</strain>
    </source>
</reference>
<organism evidence="10 11">
    <name type="scientific">Planotetraspora mira</name>
    <dbReference type="NCBI Taxonomy" id="58121"/>
    <lineage>
        <taxon>Bacteria</taxon>
        <taxon>Bacillati</taxon>
        <taxon>Actinomycetota</taxon>
        <taxon>Actinomycetes</taxon>
        <taxon>Streptosporangiales</taxon>
        <taxon>Streptosporangiaceae</taxon>
        <taxon>Planotetraspora</taxon>
    </lineage>
</organism>
<dbReference type="GO" id="GO:0005524">
    <property type="term" value="F:ATP binding"/>
    <property type="evidence" value="ECO:0007669"/>
    <property type="project" value="UniProtKB-KW"/>
</dbReference>
<evidence type="ECO:0000259" key="8">
    <source>
        <dbReference type="Pfam" id="PF01406"/>
    </source>
</evidence>
<comment type="cofactor">
    <cofactor evidence="1">
        <name>Zn(2+)</name>
        <dbReference type="ChEBI" id="CHEBI:29105"/>
    </cofactor>
</comment>
<dbReference type="Pfam" id="PF01406">
    <property type="entry name" value="tRNA-synt_1e"/>
    <property type="match status" value="2"/>
</dbReference>
<gene>
    <name evidence="10" type="primary">cysS_2</name>
    <name evidence="10" type="ORF">Pmi06nite_31580</name>
</gene>
<evidence type="ECO:0000256" key="7">
    <source>
        <dbReference type="ARBA" id="ARBA00022840"/>
    </source>
</evidence>
<feature type="domain" description="tRNA synthetases class I catalytic" evidence="8">
    <location>
        <begin position="154"/>
        <end position="271"/>
    </location>
</feature>
<evidence type="ECO:0000256" key="4">
    <source>
        <dbReference type="ARBA" id="ARBA00022723"/>
    </source>
</evidence>
<name>A0A8J3TPM3_9ACTN</name>
<feature type="domain" description="tRNA synthetases class I catalytic" evidence="8">
    <location>
        <begin position="20"/>
        <end position="144"/>
    </location>
</feature>
<dbReference type="AlphaFoldDB" id="A0A8J3TPM3"/>
<evidence type="ECO:0000259" key="9">
    <source>
        <dbReference type="Pfam" id="PF23493"/>
    </source>
</evidence>
<dbReference type="RefSeq" id="WP_203953696.1">
    <property type="nucleotide sequence ID" value="NZ_BOOO01000016.1"/>
</dbReference>
<comment type="subunit">
    <text evidence="2">Monomer.</text>
</comment>
<evidence type="ECO:0000256" key="5">
    <source>
        <dbReference type="ARBA" id="ARBA00022741"/>
    </source>
</evidence>
<evidence type="ECO:0000313" key="10">
    <source>
        <dbReference type="EMBL" id="GII29716.1"/>
    </source>
</evidence>
<dbReference type="InterPro" id="IPR014729">
    <property type="entry name" value="Rossmann-like_a/b/a_fold"/>
</dbReference>
<keyword evidence="6" id="KW-0862">Zinc</keyword>
<dbReference type="InterPro" id="IPR009080">
    <property type="entry name" value="tRNAsynth_Ia_anticodon-bd"/>
</dbReference>
<keyword evidence="3 10" id="KW-0436">Ligase</keyword>
<dbReference type="SUPFAM" id="SSF47323">
    <property type="entry name" value="Anticodon-binding domain of a subclass of class I aminoacyl-tRNA synthetases"/>
    <property type="match status" value="1"/>
</dbReference>
<evidence type="ECO:0000256" key="2">
    <source>
        <dbReference type="ARBA" id="ARBA00011245"/>
    </source>
</evidence>
<dbReference type="Proteomes" id="UP000650628">
    <property type="component" value="Unassembled WGS sequence"/>
</dbReference>
<sequence>MLRVYDTHAGRMDPVVATGSRVLRMYVCGPPAHRYAHIGDLRSLLLADLVRRVAERRGPRVIACRSVADVSGHGEAASLLDGKPPAPLYEDTFRADALALNIRTPEHTPRESENVDAVIELITRLIERGRARPTPDGSVHFDADPQRPLWTATVPAWDSPWGPGAPGPHVGCSALSLRHLGGRVDLYAGGDAGHREGVRAESGAATGSKTTAPWLHGGRLLFEGRPADGLDPVLLSDVTEEGLDPLAVRLALMGWHYREQADLTREGLRTAARTLRRWRRRVADWAESPSRPIDADRAAAVQQALDDDLDMPRALGLLHDLEDDDGVTPGSRFETFLLFDHVLGLDLSIDIGKVPTLPPGAGELLQARERAQTGGDWAASDRLRDDLADLGVKVADTPTGQSWTL</sequence>
<dbReference type="Gene3D" id="1.20.120.1910">
    <property type="entry name" value="Cysteine-tRNA ligase, C-terminal anti-codon recognition domain"/>
    <property type="match status" value="1"/>
</dbReference>
<evidence type="ECO:0000256" key="3">
    <source>
        <dbReference type="ARBA" id="ARBA00022598"/>
    </source>
</evidence>
<feature type="domain" description="Cysteinyl-tRNA ligase anticodon binding" evidence="9">
    <location>
        <begin position="355"/>
        <end position="403"/>
    </location>
</feature>
<dbReference type="GO" id="GO:0046872">
    <property type="term" value="F:metal ion binding"/>
    <property type="evidence" value="ECO:0007669"/>
    <property type="project" value="UniProtKB-KW"/>
</dbReference>